<reference evidence="1 2" key="1">
    <citation type="journal article" date="2010" name="Nat. Biotechnol.">
        <title>Genome sequence of the model mushroom Schizophyllum commune.</title>
        <authorList>
            <person name="Ohm R.A."/>
            <person name="de Jong J.F."/>
            <person name="Lugones L.G."/>
            <person name="Aerts A."/>
            <person name="Kothe E."/>
            <person name="Stajich J.E."/>
            <person name="de Vries R.P."/>
            <person name="Record E."/>
            <person name="Levasseur A."/>
            <person name="Baker S.E."/>
            <person name="Bartholomew K.A."/>
            <person name="Coutinho P.M."/>
            <person name="Erdmann S."/>
            <person name="Fowler T.J."/>
            <person name="Gathman A.C."/>
            <person name="Lombard V."/>
            <person name="Henrissat B."/>
            <person name="Knabe N."/>
            <person name="Kuees U."/>
            <person name="Lilly W.W."/>
            <person name="Lindquist E."/>
            <person name="Lucas S."/>
            <person name="Magnuson J.K."/>
            <person name="Piumi F."/>
            <person name="Raudaskoski M."/>
            <person name="Salamov A."/>
            <person name="Schmutz J."/>
            <person name="Schwarze F.W.M.R."/>
            <person name="vanKuyk P.A."/>
            <person name="Horton J.S."/>
            <person name="Grigoriev I.V."/>
            <person name="Woesten H.A.B."/>
        </authorList>
    </citation>
    <scope>NUCLEOTIDE SEQUENCE [LARGE SCALE GENOMIC DNA]</scope>
    <source>
        <strain evidence="2">H4-8 / FGSC 9210</strain>
    </source>
</reference>
<sequence length="69" mass="7659">MRLVQTWTTDCALPPGGPGPCEFLYGVRSAAPVYMSRTPSSHSLETGARDTLTLRRRPLLILSFPSRLR</sequence>
<proteinExistence type="predicted"/>
<dbReference type="Proteomes" id="UP000007431">
    <property type="component" value="Unassembled WGS sequence"/>
</dbReference>
<keyword evidence="2" id="KW-1185">Reference proteome</keyword>
<dbReference type="HOGENOM" id="CLU_2777372_0_0_1"/>
<gene>
    <name evidence="1" type="ORF">SCHCODRAFT_13823</name>
</gene>
<evidence type="ECO:0000313" key="2">
    <source>
        <dbReference type="Proteomes" id="UP000007431"/>
    </source>
</evidence>
<organism evidence="2">
    <name type="scientific">Schizophyllum commune (strain H4-8 / FGSC 9210)</name>
    <name type="common">Split gill fungus</name>
    <dbReference type="NCBI Taxonomy" id="578458"/>
    <lineage>
        <taxon>Eukaryota</taxon>
        <taxon>Fungi</taxon>
        <taxon>Dikarya</taxon>
        <taxon>Basidiomycota</taxon>
        <taxon>Agaricomycotina</taxon>
        <taxon>Agaricomycetes</taxon>
        <taxon>Agaricomycetidae</taxon>
        <taxon>Agaricales</taxon>
        <taxon>Schizophyllaceae</taxon>
        <taxon>Schizophyllum</taxon>
    </lineage>
</organism>
<evidence type="ECO:0000313" key="1">
    <source>
        <dbReference type="EMBL" id="EFJ02691.1"/>
    </source>
</evidence>
<dbReference type="EMBL" id="GL377302">
    <property type="protein sequence ID" value="EFJ02691.1"/>
    <property type="molecule type" value="Genomic_DNA"/>
</dbReference>
<accession>D8PKT4</accession>
<protein>
    <submittedName>
        <fullName evidence="1">Expressed protein</fullName>
    </submittedName>
</protein>
<name>D8PKT4_SCHCM</name>
<dbReference type="InParanoid" id="D8PKT4"/>
<dbReference type="AlphaFoldDB" id="D8PKT4"/>